<comment type="caution">
    <text evidence="10">The sequence shown here is derived from an EMBL/GenBank/DDBJ whole genome shotgun (WGS) entry which is preliminary data.</text>
</comment>
<sequence length="944" mass="111625">MKIDESNHRLQNDDDDDDDRLSDDLPSLKDGVQMDSTLISDEQLHRLIPKLRKPNDNDKELLQQYNLSIQNGRFTRQENTILRRNWQRYLNDYNVPNKSLLLGHFQYERSKDGEQKIKKTYRKFANETQLWLRLAKDLPNRTIFQIYCRARFLLSDLKIAKDLSENDRQIILDLYRTHGDHYTSFCEEYGYNPKCAREIIRHAINSNGVELNHGEWSLEEVKKLKKVVLKLMKRLNLQTYDGIPWSLVARKLHRSDIQCRQKFFSKSTLFTMISQPQIDDWNEKLDIAKFIALLKHLNFSDHNMIDWDYIKEKFSSDYFNILLRKWREMRVRIPDHQQLSLHQILEHLYKTRILYQPKQLLRSVRSTLIRSSVNPTIEHDENENSQILDEESDYNYLGINPKEDSFTIHGDYVRNDHMKYREQIAQKYKPLFRPKQKYVDDIRKKLGVLNVRFDSENQAQFHGEFEKRDELVFKTMDDVVNHIGRNHYRRNWFKKMEIDFVPFDTENGCKTTERKRSTRNNDSIQFRYAKELSSEFNGKISTANNQNNDHVDDDWITYEQTKRESPKKEKPEPSKSEKIMAVKFEPFNKEEGVIIKPKSISGYEYLKQIRHGKREPKLVKEFDEMKNMIPKEKLDTKGYRVLTNQVPDFSHLTNDEVLKMLEAQILFNDEDIVALNKPYGIAIHGAFGSTIKNSKISSHRINSKFHHVIHLGYFLPKLAEHLNCTELYTVHRLDRDTTGVLLLTKTQEKAKQLNQLFKKQKIMKKYYCITKNKPDKPEGIIDIPIELGYIKSSSDGVGRKRERMVLCPEPVQGIRLQRNWRTARKAITHYKIRSDHGNAALIEVTPETGIRHQIRVHLGFGLRCPILGDHKYSNLDSLSPQRLPSDILMALKIRQSKSRTIPMHLHASLIMIPELGKNGQNIFIRAPLPYHFQQNMRSLKLRLN</sequence>
<dbReference type="Gene3D" id="3.30.2350.10">
    <property type="entry name" value="Pseudouridine synthase"/>
    <property type="match status" value="1"/>
</dbReference>
<keyword evidence="11" id="KW-1185">Reference proteome</keyword>
<evidence type="ECO:0000313" key="11">
    <source>
        <dbReference type="Proteomes" id="UP000790347"/>
    </source>
</evidence>
<evidence type="ECO:0000256" key="2">
    <source>
        <dbReference type="ARBA" id="ARBA00001896"/>
    </source>
</evidence>
<evidence type="ECO:0000256" key="3">
    <source>
        <dbReference type="ARBA" id="ARBA00010876"/>
    </source>
</evidence>
<evidence type="ECO:0000256" key="7">
    <source>
        <dbReference type="ARBA" id="ARBA00041563"/>
    </source>
</evidence>
<name>A0A922ID06_DERFA</name>
<accession>A0A922ID06</accession>
<comment type="similarity">
    <text evidence="3">Belongs to the pseudouridine synthase RluA family.</text>
</comment>
<feature type="compositionally biased region" description="Polar residues" evidence="8">
    <location>
        <begin position="539"/>
        <end position="548"/>
    </location>
</feature>
<dbReference type="AlphaFoldDB" id="A0A922ID06"/>
<dbReference type="CDD" id="cd02869">
    <property type="entry name" value="PseudoU_synth_RluA_like"/>
    <property type="match status" value="1"/>
</dbReference>
<feature type="region of interest" description="Disordered" evidence="8">
    <location>
        <begin position="1"/>
        <end position="29"/>
    </location>
</feature>
<dbReference type="PANTHER" id="PTHR21600">
    <property type="entry name" value="MITOCHONDRIAL RNA PSEUDOURIDINE SYNTHASE"/>
    <property type="match status" value="1"/>
</dbReference>
<dbReference type="EMBL" id="ASGP02000001">
    <property type="protein sequence ID" value="KAH9528553.1"/>
    <property type="molecule type" value="Genomic_DNA"/>
</dbReference>
<evidence type="ECO:0000313" key="10">
    <source>
        <dbReference type="EMBL" id="KAH9528553.1"/>
    </source>
</evidence>
<dbReference type="GO" id="GO:0001522">
    <property type="term" value="P:pseudouridine synthesis"/>
    <property type="evidence" value="ECO:0007669"/>
    <property type="project" value="InterPro"/>
</dbReference>
<feature type="compositionally biased region" description="Basic and acidic residues" evidence="8">
    <location>
        <begin position="560"/>
        <end position="576"/>
    </location>
</feature>
<feature type="region of interest" description="Disordered" evidence="8">
    <location>
        <begin position="539"/>
        <end position="576"/>
    </location>
</feature>
<evidence type="ECO:0000256" key="8">
    <source>
        <dbReference type="SAM" id="MobiDB-lite"/>
    </source>
</evidence>
<dbReference type="Pfam" id="PF00849">
    <property type="entry name" value="PseudoU_synth_2"/>
    <property type="match status" value="1"/>
</dbReference>
<dbReference type="InterPro" id="IPR006145">
    <property type="entry name" value="PsdUridine_synth_RsuA/RluA"/>
</dbReference>
<dbReference type="InterPro" id="IPR001005">
    <property type="entry name" value="SANT/Myb"/>
</dbReference>
<dbReference type="GO" id="GO:0003723">
    <property type="term" value="F:RNA binding"/>
    <property type="evidence" value="ECO:0007669"/>
    <property type="project" value="InterPro"/>
</dbReference>
<dbReference type="Gene3D" id="1.10.10.60">
    <property type="entry name" value="Homeodomain-like"/>
    <property type="match status" value="1"/>
</dbReference>
<dbReference type="InterPro" id="IPR006224">
    <property type="entry name" value="PsdUridine_synth_RluA-like_CS"/>
</dbReference>
<dbReference type="GO" id="GO:0009982">
    <property type="term" value="F:pseudouridine synthase activity"/>
    <property type="evidence" value="ECO:0007669"/>
    <property type="project" value="InterPro"/>
</dbReference>
<feature type="compositionally biased region" description="Basic and acidic residues" evidence="8">
    <location>
        <begin position="1"/>
        <end position="12"/>
    </location>
</feature>
<reference evidence="10" key="1">
    <citation type="submission" date="2013-05" db="EMBL/GenBank/DDBJ databases">
        <authorList>
            <person name="Yim A.K.Y."/>
            <person name="Chan T.F."/>
            <person name="Ji K.M."/>
            <person name="Liu X.Y."/>
            <person name="Zhou J.W."/>
            <person name="Li R.Q."/>
            <person name="Yang K.Y."/>
            <person name="Li J."/>
            <person name="Li M."/>
            <person name="Law P.T.W."/>
            <person name="Wu Y.L."/>
            <person name="Cai Z.L."/>
            <person name="Qin H."/>
            <person name="Bao Y."/>
            <person name="Leung R.K.K."/>
            <person name="Ng P.K.S."/>
            <person name="Zou J."/>
            <person name="Zhong X.J."/>
            <person name="Ran P.X."/>
            <person name="Zhong N.S."/>
            <person name="Liu Z.G."/>
            <person name="Tsui S.K.W."/>
        </authorList>
    </citation>
    <scope>NUCLEOTIDE SEQUENCE</scope>
    <source>
        <strain evidence="10">Derf</strain>
        <tissue evidence="10">Whole organism</tissue>
    </source>
</reference>
<feature type="domain" description="Myb-like" evidence="9">
    <location>
        <begin position="208"/>
        <end position="263"/>
    </location>
</feature>
<reference evidence="10" key="2">
    <citation type="journal article" date="2022" name="Res Sq">
        <title>Comparative Genomics Reveals Insights into the Divergent Evolution of Astigmatic Mites and Household Pest Adaptations.</title>
        <authorList>
            <person name="Xiong Q."/>
            <person name="Wan A.T.-Y."/>
            <person name="Liu X.-Y."/>
            <person name="Fung C.S.-H."/>
            <person name="Xiao X."/>
            <person name="Malainual N."/>
            <person name="Hou J."/>
            <person name="Wang L."/>
            <person name="Wang M."/>
            <person name="Yang K."/>
            <person name="Cui Y."/>
            <person name="Leung E."/>
            <person name="Nong W."/>
            <person name="Shin S.-K."/>
            <person name="Au S."/>
            <person name="Jeong K.Y."/>
            <person name="Chew F.T."/>
            <person name="Hui J."/>
            <person name="Leung T.F."/>
            <person name="Tungtrongchitr A."/>
            <person name="Zhong N."/>
            <person name="Liu Z."/>
            <person name="Tsui S."/>
        </authorList>
    </citation>
    <scope>NUCLEOTIDE SEQUENCE</scope>
    <source>
        <strain evidence="10">Derf</strain>
        <tissue evidence="10">Whole organism</tissue>
    </source>
</reference>
<dbReference type="InterPro" id="IPR050188">
    <property type="entry name" value="RluA_PseudoU_synthase"/>
</dbReference>
<evidence type="ECO:0000256" key="6">
    <source>
        <dbReference type="ARBA" id="ARBA00039953"/>
    </source>
</evidence>
<organism evidence="10 11">
    <name type="scientific">Dermatophagoides farinae</name>
    <name type="common">American house dust mite</name>
    <dbReference type="NCBI Taxonomy" id="6954"/>
    <lineage>
        <taxon>Eukaryota</taxon>
        <taxon>Metazoa</taxon>
        <taxon>Ecdysozoa</taxon>
        <taxon>Arthropoda</taxon>
        <taxon>Chelicerata</taxon>
        <taxon>Arachnida</taxon>
        <taxon>Acari</taxon>
        <taxon>Acariformes</taxon>
        <taxon>Sarcoptiformes</taxon>
        <taxon>Astigmata</taxon>
        <taxon>Psoroptidia</taxon>
        <taxon>Analgoidea</taxon>
        <taxon>Pyroglyphidae</taxon>
        <taxon>Dermatophagoidinae</taxon>
        <taxon>Dermatophagoides</taxon>
    </lineage>
</organism>
<dbReference type="SMART" id="SM00717">
    <property type="entry name" value="SANT"/>
    <property type="match status" value="3"/>
</dbReference>
<comment type="catalytic activity">
    <reaction evidence="1">
        <text>a uridine in mRNA = a pseudouridine in mRNA</text>
        <dbReference type="Rhea" id="RHEA:56644"/>
        <dbReference type="Rhea" id="RHEA-COMP:14658"/>
        <dbReference type="Rhea" id="RHEA-COMP:14659"/>
        <dbReference type="ChEBI" id="CHEBI:65314"/>
        <dbReference type="ChEBI" id="CHEBI:65315"/>
    </reaction>
</comment>
<dbReference type="PANTHER" id="PTHR21600:SF83">
    <property type="entry name" value="PSEUDOURIDYLATE SYNTHASE RPUSD4, MITOCHONDRIAL"/>
    <property type="match status" value="1"/>
</dbReference>
<evidence type="ECO:0000259" key="9">
    <source>
        <dbReference type="PROSITE" id="PS50090"/>
    </source>
</evidence>
<evidence type="ECO:0000256" key="4">
    <source>
        <dbReference type="ARBA" id="ARBA00023235"/>
    </source>
</evidence>
<dbReference type="Proteomes" id="UP000790347">
    <property type="component" value="Unassembled WGS sequence"/>
</dbReference>
<evidence type="ECO:0000256" key="1">
    <source>
        <dbReference type="ARBA" id="ARBA00001166"/>
    </source>
</evidence>
<dbReference type="SUPFAM" id="SSF55120">
    <property type="entry name" value="Pseudouridine synthase"/>
    <property type="match status" value="1"/>
</dbReference>
<evidence type="ECO:0000256" key="5">
    <source>
        <dbReference type="ARBA" id="ARBA00036943"/>
    </source>
</evidence>
<protein>
    <recommendedName>
        <fullName evidence="6">Pseudouridylate synthase RPUSD4, mitochondrial</fullName>
    </recommendedName>
    <alternativeName>
        <fullName evidence="7">RNA pseudouridylate synthase domain-containing protein 4</fullName>
    </alternativeName>
</protein>
<gene>
    <name evidence="10" type="primary">RPUSD4</name>
    <name evidence="10" type="ORF">DERF_002491</name>
</gene>
<dbReference type="PROSITE" id="PS01129">
    <property type="entry name" value="PSI_RLU"/>
    <property type="match status" value="1"/>
</dbReference>
<dbReference type="InterPro" id="IPR020103">
    <property type="entry name" value="PsdUridine_synth_cat_dom_sf"/>
</dbReference>
<comment type="catalytic activity">
    <reaction evidence="2">
        <text>uridine in 5S rRNA = pseudouridine in 5S rRNA</text>
        <dbReference type="Rhea" id="RHEA:47036"/>
        <dbReference type="Rhea" id="RHEA-COMP:11730"/>
        <dbReference type="Rhea" id="RHEA-COMP:11731"/>
        <dbReference type="ChEBI" id="CHEBI:65314"/>
        <dbReference type="ChEBI" id="CHEBI:65315"/>
    </reaction>
</comment>
<dbReference type="PROSITE" id="PS50090">
    <property type="entry name" value="MYB_LIKE"/>
    <property type="match status" value="1"/>
</dbReference>
<keyword evidence="4" id="KW-0413">Isomerase</keyword>
<comment type="catalytic activity">
    <reaction evidence="5">
        <text>a uridine in tRNA = a pseudouridine in tRNA</text>
        <dbReference type="Rhea" id="RHEA:54572"/>
        <dbReference type="Rhea" id="RHEA-COMP:13339"/>
        <dbReference type="Rhea" id="RHEA-COMP:13934"/>
        <dbReference type="ChEBI" id="CHEBI:65314"/>
        <dbReference type="ChEBI" id="CHEBI:65315"/>
    </reaction>
</comment>
<proteinExistence type="inferred from homology"/>